<dbReference type="InterPro" id="IPR006935">
    <property type="entry name" value="Helicase/UvrB_N"/>
</dbReference>
<dbReference type="RefSeq" id="WP_078754341.1">
    <property type="nucleotide sequence ID" value="NZ_FUXU01000095.1"/>
</dbReference>
<evidence type="ECO:0000313" key="3">
    <source>
        <dbReference type="Proteomes" id="UP000190162"/>
    </source>
</evidence>
<dbReference type="Gene3D" id="3.40.50.300">
    <property type="entry name" value="P-loop containing nucleotide triphosphate hydrolases"/>
    <property type="match status" value="1"/>
</dbReference>
<protein>
    <submittedName>
        <fullName evidence="2">Type III restriction enzyme, res subunit</fullName>
    </submittedName>
</protein>
<dbReference type="InterPro" id="IPR014001">
    <property type="entry name" value="Helicase_ATP-bd"/>
</dbReference>
<dbReference type="InterPro" id="IPR027417">
    <property type="entry name" value="P-loop_NTPase"/>
</dbReference>
<reference evidence="3" key="1">
    <citation type="submission" date="2017-02" db="EMBL/GenBank/DDBJ databases">
        <authorList>
            <person name="Varghese N."/>
            <person name="Submissions S."/>
        </authorList>
    </citation>
    <scope>NUCLEOTIDE SEQUENCE [LARGE SCALE GENOMIC DNA]</scope>
    <source>
        <strain evidence="3">DSM 22720</strain>
    </source>
</reference>
<evidence type="ECO:0000313" key="2">
    <source>
        <dbReference type="EMBL" id="SKA67766.1"/>
    </source>
</evidence>
<dbReference type="GO" id="GO:0005524">
    <property type="term" value="F:ATP binding"/>
    <property type="evidence" value="ECO:0007669"/>
    <property type="project" value="InterPro"/>
</dbReference>
<dbReference type="GO" id="GO:0003677">
    <property type="term" value="F:DNA binding"/>
    <property type="evidence" value="ECO:0007669"/>
    <property type="project" value="InterPro"/>
</dbReference>
<proteinExistence type="predicted"/>
<dbReference type="SMART" id="SM00487">
    <property type="entry name" value="DEXDc"/>
    <property type="match status" value="1"/>
</dbReference>
<dbReference type="AlphaFoldDB" id="A0A1T4VS25"/>
<gene>
    <name evidence="2" type="ORF">SAMN02745132_04238</name>
</gene>
<evidence type="ECO:0000259" key="1">
    <source>
        <dbReference type="SMART" id="SM00487"/>
    </source>
</evidence>
<dbReference type="EMBL" id="FUXU01000095">
    <property type="protein sequence ID" value="SKA67766.1"/>
    <property type="molecule type" value="Genomic_DNA"/>
</dbReference>
<feature type="domain" description="Helicase ATP-binding" evidence="1">
    <location>
        <begin position="25"/>
        <end position="216"/>
    </location>
</feature>
<dbReference type="Pfam" id="PF04851">
    <property type="entry name" value="ResIII"/>
    <property type="match status" value="1"/>
</dbReference>
<accession>A0A1T4VS25</accession>
<keyword evidence="3" id="KW-1185">Reference proteome</keyword>
<name>A0A1T4VS25_9GAMM</name>
<dbReference type="SUPFAM" id="SSF52540">
    <property type="entry name" value="P-loop containing nucleoside triphosphate hydrolases"/>
    <property type="match status" value="1"/>
</dbReference>
<dbReference type="Proteomes" id="UP000190162">
    <property type="component" value="Unassembled WGS sequence"/>
</dbReference>
<sequence length="595" mass="68278">MINTLQPKMGQQLAPIFTRASKHIENLELTKQQHLSSKLGDIFNILKKGKFLNLYGEMSLGKTRLIKGLFYHWKLLGYTLILIPNRNNLAVQSKEDLEQGEKSTRVLKLFGNKQDIIEDSDGLIVASCDAVYKLAKDDKLPSKCVFIYDEMHEADMHFRSCYNHMVEYHRSVSKLYQDHIVIGMTATPTPFNIFRHCLDNTVNCYRNEDPEAKMIRKYYVVEGELTRSIVHDFIDRSIEQEKLPFYIKNNQEDIESVYISKKLDGVSSAVVQALSKYSSSTIGKTMKNDANQLIKTGETTNFDFLTGTVAISAGINLYENKRQGVIATDVTINPLAVTQSAGRLRNKTQSEGIADNDTYIFTNMAKDQMLQPRYYYSIKKAYEDAFEALQTTKVYVNEKGVELLGEVEKKTFEGIGEYIKQNDDGSHRFVIGTIDNLAALKWFKQLERDPIRYIAFREFAYPDSNNDGKCFELTQYIIDDYLLNIHSNKEFMKRFSHELFMTYDEFETATSTNLQPASIASDLVSADNKNMFKLSPVDIRDEALNSEDRNELSPTTTAKWSTSCKAGFEKGFKRYSKRYELERLCCLIRLEDMAA</sequence>
<dbReference type="GO" id="GO:0016787">
    <property type="term" value="F:hydrolase activity"/>
    <property type="evidence" value="ECO:0007669"/>
    <property type="project" value="InterPro"/>
</dbReference>
<organism evidence="2 3">
    <name type="scientific">Enterovibrio nigricans DSM 22720</name>
    <dbReference type="NCBI Taxonomy" id="1121868"/>
    <lineage>
        <taxon>Bacteria</taxon>
        <taxon>Pseudomonadati</taxon>
        <taxon>Pseudomonadota</taxon>
        <taxon>Gammaproteobacteria</taxon>
        <taxon>Vibrionales</taxon>
        <taxon>Vibrionaceae</taxon>
        <taxon>Enterovibrio</taxon>
    </lineage>
</organism>